<feature type="region of interest" description="Disordered" evidence="4">
    <location>
        <begin position="80"/>
        <end position="119"/>
    </location>
</feature>
<sequence length="344" mass="38419">MHSLMVGDSGASTEVCIYKVAYRRLEEGGQIKNGCREARGEESGREDEKRIGRDNEDKRAEIRLPKDETFHTLITEGNSRGRIRGEKDGKRMAKRSCYRRQEDDGGEGCGGKGGRRNRTTFTPQQLQELESLFQKTHYPDVFLREEVALRISLSEARVQNRRAKWRKQARLQLLQDAWRMRCLGLGSAAPLLLRPPPTASLERPDAATPPPPPPPPPPPSASTNGSTLTTNNDKIPDTSTLSVCRDYRILPPPHGYSLTCEKSPERMKCGCGSPPRICGSPVERDINLTVRDRPQEAEMDLTVKGPPRHTSIATLFHQLPQQELSPSQNADEPLDVTLNANKNN</sequence>
<dbReference type="FunFam" id="1.10.10.60:FF:000291">
    <property type="entry name" value="ALX homeobox protein 1"/>
    <property type="match status" value="1"/>
</dbReference>
<dbReference type="GO" id="GO:0005634">
    <property type="term" value="C:nucleus"/>
    <property type="evidence" value="ECO:0007669"/>
    <property type="project" value="UniProtKB-SubCell"/>
</dbReference>
<dbReference type="PROSITE" id="PS50071">
    <property type="entry name" value="HOMEOBOX_2"/>
    <property type="match status" value="1"/>
</dbReference>
<dbReference type="InterPro" id="IPR050649">
    <property type="entry name" value="Paired_Homeobox_TFs"/>
</dbReference>
<dbReference type="STRING" id="166423.A0A0M8ZVY4"/>
<accession>A0A0M8ZVY4</accession>
<dbReference type="InterPro" id="IPR001356">
    <property type="entry name" value="HD"/>
</dbReference>
<feature type="region of interest" description="Disordered" evidence="4">
    <location>
        <begin position="193"/>
        <end position="240"/>
    </location>
</feature>
<dbReference type="CDD" id="cd00086">
    <property type="entry name" value="homeodomain"/>
    <property type="match status" value="1"/>
</dbReference>
<dbReference type="PANTHER" id="PTHR24329:SF569">
    <property type="entry name" value="IP01065P"/>
    <property type="match status" value="1"/>
</dbReference>
<reference evidence="6 7" key="1">
    <citation type="submission" date="2015-07" db="EMBL/GenBank/DDBJ databases">
        <title>The genome of Melipona quadrifasciata.</title>
        <authorList>
            <person name="Pan H."/>
            <person name="Kapheim K."/>
        </authorList>
    </citation>
    <scope>NUCLEOTIDE SEQUENCE [LARGE SCALE GENOMIC DNA]</scope>
    <source>
        <strain evidence="6">0111107301</strain>
        <tissue evidence="6">Whole body</tissue>
    </source>
</reference>
<evidence type="ECO:0000259" key="5">
    <source>
        <dbReference type="PROSITE" id="PS50071"/>
    </source>
</evidence>
<feature type="compositionally biased region" description="Polar residues" evidence="4">
    <location>
        <begin position="221"/>
        <end position="240"/>
    </location>
</feature>
<organism evidence="6 7">
    <name type="scientific">Melipona quadrifasciata</name>
    <dbReference type="NCBI Taxonomy" id="166423"/>
    <lineage>
        <taxon>Eukaryota</taxon>
        <taxon>Metazoa</taxon>
        <taxon>Ecdysozoa</taxon>
        <taxon>Arthropoda</taxon>
        <taxon>Hexapoda</taxon>
        <taxon>Insecta</taxon>
        <taxon>Pterygota</taxon>
        <taxon>Neoptera</taxon>
        <taxon>Endopterygota</taxon>
        <taxon>Hymenoptera</taxon>
        <taxon>Apocrita</taxon>
        <taxon>Aculeata</taxon>
        <taxon>Apoidea</taxon>
        <taxon>Anthophila</taxon>
        <taxon>Apidae</taxon>
        <taxon>Melipona</taxon>
    </lineage>
</organism>
<dbReference type="SUPFAM" id="SSF46689">
    <property type="entry name" value="Homeodomain-like"/>
    <property type="match status" value="1"/>
</dbReference>
<keyword evidence="2 3" id="KW-0238">DNA-binding</keyword>
<evidence type="ECO:0000256" key="4">
    <source>
        <dbReference type="SAM" id="MobiDB-lite"/>
    </source>
</evidence>
<dbReference type="InterPro" id="IPR009057">
    <property type="entry name" value="Homeodomain-like_sf"/>
</dbReference>
<comment type="subcellular location">
    <subcellularLocation>
        <location evidence="1 2 3">Nucleus</location>
    </subcellularLocation>
</comment>
<dbReference type="OrthoDB" id="6159439at2759"/>
<gene>
    <name evidence="6" type="ORF">WN51_01097</name>
</gene>
<protein>
    <submittedName>
        <fullName evidence="6">Homeobox protein aristaless-like 4</fullName>
    </submittedName>
</protein>
<keyword evidence="2 3" id="KW-0371">Homeobox</keyword>
<dbReference type="GO" id="GO:0000981">
    <property type="term" value="F:DNA-binding transcription factor activity, RNA polymerase II-specific"/>
    <property type="evidence" value="ECO:0007669"/>
    <property type="project" value="TreeGrafter"/>
</dbReference>
<dbReference type="EMBL" id="KQ435824">
    <property type="protein sequence ID" value="KOX72235.1"/>
    <property type="molecule type" value="Genomic_DNA"/>
</dbReference>
<keyword evidence="7" id="KW-1185">Reference proteome</keyword>
<dbReference type="AlphaFoldDB" id="A0A0M8ZVY4"/>
<evidence type="ECO:0000256" key="2">
    <source>
        <dbReference type="PROSITE-ProRule" id="PRU00108"/>
    </source>
</evidence>
<evidence type="ECO:0000313" key="7">
    <source>
        <dbReference type="Proteomes" id="UP000053105"/>
    </source>
</evidence>
<dbReference type="Gene3D" id="1.10.10.60">
    <property type="entry name" value="Homeodomain-like"/>
    <property type="match status" value="1"/>
</dbReference>
<dbReference type="SMART" id="SM00389">
    <property type="entry name" value="HOX"/>
    <property type="match status" value="1"/>
</dbReference>
<dbReference type="PANTHER" id="PTHR24329">
    <property type="entry name" value="HOMEOBOX PROTEIN ARISTALESS"/>
    <property type="match status" value="1"/>
</dbReference>
<dbReference type="Pfam" id="PF00046">
    <property type="entry name" value="Homeodomain"/>
    <property type="match status" value="1"/>
</dbReference>
<feature type="DNA-binding region" description="Homeobox" evidence="2">
    <location>
        <begin position="114"/>
        <end position="173"/>
    </location>
</feature>
<feature type="compositionally biased region" description="Polar residues" evidence="4">
    <location>
        <begin position="320"/>
        <end position="330"/>
    </location>
</feature>
<feature type="region of interest" description="Disordered" evidence="4">
    <location>
        <begin position="320"/>
        <end position="344"/>
    </location>
</feature>
<dbReference type="GO" id="GO:0000977">
    <property type="term" value="F:RNA polymerase II transcription regulatory region sequence-specific DNA binding"/>
    <property type="evidence" value="ECO:0007669"/>
    <property type="project" value="TreeGrafter"/>
</dbReference>
<feature type="compositionally biased region" description="Pro residues" evidence="4">
    <location>
        <begin position="207"/>
        <end position="220"/>
    </location>
</feature>
<feature type="domain" description="Homeobox" evidence="5">
    <location>
        <begin position="112"/>
        <end position="172"/>
    </location>
</feature>
<name>A0A0M8ZVY4_9HYME</name>
<feature type="region of interest" description="Disordered" evidence="4">
    <location>
        <begin position="35"/>
        <end position="59"/>
    </location>
</feature>
<evidence type="ECO:0000256" key="3">
    <source>
        <dbReference type="RuleBase" id="RU000682"/>
    </source>
</evidence>
<proteinExistence type="predicted"/>
<evidence type="ECO:0000256" key="1">
    <source>
        <dbReference type="ARBA" id="ARBA00004123"/>
    </source>
</evidence>
<keyword evidence="2 3" id="KW-0539">Nucleus</keyword>
<dbReference type="Proteomes" id="UP000053105">
    <property type="component" value="Unassembled WGS sequence"/>
</dbReference>
<evidence type="ECO:0000313" key="6">
    <source>
        <dbReference type="EMBL" id="KOX72235.1"/>
    </source>
</evidence>